<organism evidence="6">
    <name type="scientific">Shewanella frigidimarina</name>
    <dbReference type="NCBI Taxonomy" id="56812"/>
    <lineage>
        <taxon>Bacteria</taxon>
        <taxon>Pseudomonadati</taxon>
        <taxon>Pseudomonadota</taxon>
        <taxon>Gammaproteobacteria</taxon>
        <taxon>Alteromonadales</taxon>
        <taxon>Shewanellaceae</taxon>
        <taxon>Shewanella</taxon>
    </lineage>
</organism>
<evidence type="ECO:0000256" key="3">
    <source>
        <dbReference type="ARBA" id="ARBA00023125"/>
    </source>
</evidence>
<dbReference type="PROSITE" id="PS51898">
    <property type="entry name" value="TYR_RECOMBINASE"/>
    <property type="match status" value="1"/>
</dbReference>
<protein>
    <submittedName>
        <fullName evidence="6">Integrase</fullName>
    </submittedName>
</protein>
<name>A0A106C2G0_SHEFR</name>
<comment type="subcellular location">
    <subcellularLocation>
        <location evidence="1">Cytoplasm</location>
    </subcellularLocation>
</comment>
<keyword evidence="4" id="KW-0233">DNA recombination</keyword>
<sequence>MTNNITDELPPVLPLFDAAEHVLQGNADVNQYITRISIDKVADAGLIIEHCADWLFEQKQSENNYKAYRSELTTFLHWCFDVVALSPIAVTRKDIAKYIDYCQSPPQTLIGYFNVAQFKLNKATGERSPNPQWRPFIGKKHLGKCLPYQLSDNALKTKIAILSSFYGYLISEEYTERNPAQLWLKHSRFAIKRKFTIDEDNNHHAFTELQWSYVISTVSQLADTQPEQHQRSLFLITLLYSCYLRISEISARAGYAPIMSQFRQDPHSGIWYFHVPFSKSGKARNIAISKALLAGLVDYRRYLRLSDLPNINDQHPIFIRHKAAAHGRESGVINANLGIRHIRDEIDKLINLAADNAAKDGFEHDSQLMRKLSAHNIRHTGITHDININRRPLSHVQADAGHESIDTTSQYLHTTQTERHQSAFNKPLNHLAEIKELAGTSRK</sequence>
<evidence type="ECO:0000313" key="6">
    <source>
        <dbReference type="EMBL" id="KVX03026.1"/>
    </source>
</evidence>
<feature type="domain" description="Tyr recombinase" evidence="5">
    <location>
        <begin position="201"/>
        <end position="425"/>
    </location>
</feature>
<dbReference type="Gene3D" id="1.10.150.130">
    <property type="match status" value="1"/>
</dbReference>
<dbReference type="PANTHER" id="PTHR30349:SF77">
    <property type="entry name" value="TYROSINE RECOMBINASE XERC"/>
    <property type="match status" value="1"/>
</dbReference>
<keyword evidence="2" id="KW-0229">DNA integration</keyword>
<dbReference type="InterPro" id="IPR050090">
    <property type="entry name" value="Tyrosine_recombinase_XerCD"/>
</dbReference>
<gene>
    <name evidence="6" type="ORF">AWJ07_00145</name>
</gene>
<dbReference type="CDD" id="cd00397">
    <property type="entry name" value="DNA_BRE_C"/>
    <property type="match status" value="1"/>
</dbReference>
<comment type="caution">
    <text evidence="6">The sequence shown here is derived from an EMBL/GenBank/DDBJ whole genome shotgun (WGS) entry which is preliminary data.</text>
</comment>
<dbReference type="InterPro" id="IPR013762">
    <property type="entry name" value="Integrase-like_cat_sf"/>
</dbReference>
<dbReference type="RefSeq" id="WP_059743414.1">
    <property type="nucleotide sequence ID" value="NZ_LRDC01000001.1"/>
</dbReference>
<proteinExistence type="predicted"/>
<evidence type="ECO:0000256" key="2">
    <source>
        <dbReference type="ARBA" id="ARBA00022908"/>
    </source>
</evidence>
<evidence type="ECO:0000256" key="4">
    <source>
        <dbReference type="ARBA" id="ARBA00023172"/>
    </source>
</evidence>
<dbReference type="EMBL" id="LRDC01000001">
    <property type="protein sequence ID" value="KVX03026.1"/>
    <property type="molecule type" value="Genomic_DNA"/>
</dbReference>
<dbReference type="Pfam" id="PF00589">
    <property type="entry name" value="Phage_integrase"/>
    <property type="match status" value="1"/>
</dbReference>
<dbReference type="InterPro" id="IPR011010">
    <property type="entry name" value="DNA_brk_join_enz"/>
</dbReference>
<evidence type="ECO:0000313" key="7">
    <source>
        <dbReference type="Proteomes" id="UP000055702"/>
    </source>
</evidence>
<evidence type="ECO:0000256" key="1">
    <source>
        <dbReference type="ARBA" id="ARBA00004496"/>
    </source>
</evidence>
<dbReference type="SUPFAM" id="SSF56349">
    <property type="entry name" value="DNA breaking-rejoining enzymes"/>
    <property type="match status" value="1"/>
</dbReference>
<dbReference type="Proteomes" id="UP000055702">
    <property type="component" value="Unassembled WGS sequence"/>
</dbReference>
<keyword evidence="3" id="KW-0238">DNA-binding</keyword>
<dbReference type="GO" id="GO:0003677">
    <property type="term" value="F:DNA binding"/>
    <property type="evidence" value="ECO:0007669"/>
    <property type="project" value="UniProtKB-KW"/>
</dbReference>
<dbReference type="GO" id="GO:0005737">
    <property type="term" value="C:cytoplasm"/>
    <property type="evidence" value="ECO:0007669"/>
    <property type="project" value="UniProtKB-SubCell"/>
</dbReference>
<evidence type="ECO:0000259" key="5">
    <source>
        <dbReference type="PROSITE" id="PS51898"/>
    </source>
</evidence>
<dbReference type="InterPro" id="IPR002104">
    <property type="entry name" value="Integrase_catalytic"/>
</dbReference>
<dbReference type="Gene3D" id="1.10.443.10">
    <property type="entry name" value="Intergrase catalytic core"/>
    <property type="match status" value="1"/>
</dbReference>
<dbReference type="GO" id="GO:0006310">
    <property type="term" value="P:DNA recombination"/>
    <property type="evidence" value="ECO:0007669"/>
    <property type="project" value="UniProtKB-KW"/>
</dbReference>
<reference evidence="6 7" key="1">
    <citation type="submission" date="2016-01" db="EMBL/GenBank/DDBJ databases">
        <title>Draft genome of the antarctic isolate Shewanella frigidimarina Ag06-30.</title>
        <authorList>
            <person name="Parmeciano Di Noto G."/>
            <person name="Vazquez S."/>
            <person name="Mac Cormack W."/>
            <person name="Iriarte A."/>
            <person name="Quiroga C."/>
        </authorList>
    </citation>
    <scope>NUCLEOTIDE SEQUENCE [LARGE SCALE GENOMIC DNA]</scope>
    <source>
        <strain evidence="6 7">Ag06-30</strain>
    </source>
</reference>
<dbReference type="PANTHER" id="PTHR30349">
    <property type="entry name" value="PHAGE INTEGRASE-RELATED"/>
    <property type="match status" value="1"/>
</dbReference>
<dbReference type="InterPro" id="IPR010998">
    <property type="entry name" value="Integrase_recombinase_N"/>
</dbReference>
<dbReference type="GO" id="GO:0015074">
    <property type="term" value="P:DNA integration"/>
    <property type="evidence" value="ECO:0007669"/>
    <property type="project" value="UniProtKB-KW"/>
</dbReference>
<accession>A0A106C2G0</accession>
<dbReference type="AlphaFoldDB" id="A0A106C2G0"/>